<sequence length="187" mass="20229">MPGMKRLALLPLLALAACANPPPKVAEVPSSGATLAREAARIVPERRFASVDYLIVDKSERLMIGYAGGQPVKAWRGLQFGDAPQGHKQFEGDERTPEGRYVIEGRNPGSAYHLSLKVSYPAPADRAFAESLGRSPGGDIFLHGQPNALPFGRIPGDWTDGCIAFSNAEIEELWRIVPDGTVIEIRP</sequence>
<dbReference type="InterPro" id="IPR005490">
    <property type="entry name" value="LD_TPept_cat_dom"/>
</dbReference>
<feature type="active site" description="Proton donor/acceptor" evidence="7">
    <location>
        <position position="143"/>
    </location>
</feature>
<dbReference type="STRING" id="198312.SAMN02745193_00078"/>
<gene>
    <name evidence="10" type="ORF">SAMN02745193_00078</name>
</gene>
<dbReference type="GO" id="GO:0071555">
    <property type="term" value="P:cell wall organization"/>
    <property type="evidence" value="ECO:0007669"/>
    <property type="project" value="UniProtKB-UniRule"/>
</dbReference>
<dbReference type="PANTHER" id="PTHR36699">
    <property type="entry name" value="LD-TRANSPEPTIDASE"/>
    <property type="match status" value="1"/>
</dbReference>
<reference evidence="11" key="1">
    <citation type="submission" date="2016-12" db="EMBL/GenBank/DDBJ databases">
        <authorList>
            <person name="Varghese N."/>
            <person name="Submissions S."/>
        </authorList>
    </citation>
    <scope>NUCLEOTIDE SEQUENCE [LARGE SCALE GENOMIC DNA]</scope>
    <source>
        <strain evidence="11">DSM 11032</strain>
    </source>
</reference>
<dbReference type="SUPFAM" id="SSF141523">
    <property type="entry name" value="L,D-transpeptidase catalytic domain-like"/>
    <property type="match status" value="1"/>
</dbReference>
<keyword evidence="4 7" id="KW-0133">Cell shape</keyword>
<dbReference type="GO" id="GO:0016740">
    <property type="term" value="F:transferase activity"/>
    <property type="evidence" value="ECO:0007669"/>
    <property type="project" value="UniProtKB-KW"/>
</dbReference>
<evidence type="ECO:0000259" key="9">
    <source>
        <dbReference type="PROSITE" id="PS52029"/>
    </source>
</evidence>
<proteinExistence type="inferred from homology"/>
<evidence type="ECO:0000256" key="1">
    <source>
        <dbReference type="ARBA" id="ARBA00004752"/>
    </source>
</evidence>
<feature type="chain" id="PRO_5013065498" evidence="8">
    <location>
        <begin position="27"/>
        <end position="187"/>
    </location>
</feature>
<dbReference type="PANTHER" id="PTHR36699:SF1">
    <property type="entry name" value="L,D-TRANSPEPTIDASE YAFK-RELATED"/>
    <property type="match status" value="1"/>
</dbReference>
<accession>A0A1M7RQG1</accession>
<feature type="active site" description="Nucleophile" evidence="7">
    <location>
        <position position="162"/>
    </location>
</feature>
<evidence type="ECO:0000256" key="8">
    <source>
        <dbReference type="SAM" id="SignalP"/>
    </source>
</evidence>
<keyword evidence="5 7" id="KW-0573">Peptidoglycan synthesis</keyword>
<evidence type="ECO:0000256" key="3">
    <source>
        <dbReference type="ARBA" id="ARBA00022679"/>
    </source>
</evidence>
<keyword evidence="6 7" id="KW-0961">Cell wall biogenesis/degradation</keyword>
<comment type="pathway">
    <text evidence="1 7">Cell wall biogenesis; peptidoglycan biosynthesis.</text>
</comment>
<dbReference type="GO" id="GO:0008360">
    <property type="term" value="P:regulation of cell shape"/>
    <property type="evidence" value="ECO:0007669"/>
    <property type="project" value="UniProtKB-UniRule"/>
</dbReference>
<dbReference type="GO" id="GO:0009252">
    <property type="term" value="P:peptidoglycan biosynthetic process"/>
    <property type="evidence" value="ECO:0007669"/>
    <property type="project" value="UniProtKB-UniPathway"/>
</dbReference>
<dbReference type="Pfam" id="PF03734">
    <property type="entry name" value="YkuD"/>
    <property type="match status" value="1"/>
</dbReference>
<dbReference type="AlphaFoldDB" id="A0A1M7RQG1"/>
<dbReference type="InterPro" id="IPR038063">
    <property type="entry name" value="Transpep_catalytic_dom"/>
</dbReference>
<evidence type="ECO:0000256" key="4">
    <source>
        <dbReference type="ARBA" id="ARBA00022960"/>
    </source>
</evidence>
<evidence type="ECO:0000256" key="2">
    <source>
        <dbReference type="ARBA" id="ARBA00005992"/>
    </source>
</evidence>
<evidence type="ECO:0000313" key="10">
    <source>
        <dbReference type="EMBL" id="SHN48336.1"/>
    </source>
</evidence>
<dbReference type="GO" id="GO:0004180">
    <property type="term" value="F:carboxypeptidase activity"/>
    <property type="evidence" value="ECO:0007669"/>
    <property type="project" value="UniProtKB-ARBA"/>
</dbReference>
<dbReference type="PROSITE" id="PS52029">
    <property type="entry name" value="LD_TPASE"/>
    <property type="match status" value="1"/>
</dbReference>
<evidence type="ECO:0000256" key="7">
    <source>
        <dbReference type="PROSITE-ProRule" id="PRU01373"/>
    </source>
</evidence>
<keyword evidence="8" id="KW-0732">Signal</keyword>
<feature type="signal peptide" evidence="8">
    <location>
        <begin position="1"/>
        <end position="26"/>
    </location>
</feature>
<dbReference type="Proteomes" id="UP000184391">
    <property type="component" value="Unassembled WGS sequence"/>
</dbReference>
<dbReference type="CDD" id="cd16913">
    <property type="entry name" value="YkuD_like"/>
    <property type="match status" value="1"/>
</dbReference>
<evidence type="ECO:0000256" key="6">
    <source>
        <dbReference type="ARBA" id="ARBA00023316"/>
    </source>
</evidence>
<keyword evidence="3" id="KW-0808">Transferase</keyword>
<evidence type="ECO:0000256" key="5">
    <source>
        <dbReference type="ARBA" id="ARBA00022984"/>
    </source>
</evidence>
<organism evidence="10 11">
    <name type="scientific">Erythrobacter sanguineus</name>
    <dbReference type="NCBI Taxonomy" id="198312"/>
    <lineage>
        <taxon>Bacteria</taxon>
        <taxon>Pseudomonadati</taxon>
        <taxon>Pseudomonadota</taxon>
        <taxon>Alphaproteobacteria</taxon>
        <taxon>Sphingomonadales</taxon>
        <taxon>Erythrobacteraceae</taxon>
        <taxon>Erythrobacter/Porphyrobacter group</taxon>
        <taxon>Erythrobacter</taxon>
    </lineage>
</organism>
<feature type="domain" description="L,D-TPase catalytic" evidence="9">
    <location>
        <begin position="52"/>
        <end position="186"/>
    </location>
</feature>
<dbReference type="UniPathway" id="UPA00219"/>
<name>A0A1M7RQG1_9SPHN</name>
<protein>
    <submittedName>
        <fullName evidence="10">L,D-transpeptidase catalytic domain</fullName>
    </submittedName>
</protein>
<evidence type="ECO:0000313" key="11">
    <source>
        <dbReference type="Proteomes" id="UP000184391"/>
    </source>
</evidence>
<dbReference type="Gene3D" id="2.40.440.10">
    <property type="entry name" value="L,D-transpeptidase catalytic domain-like"/>
    <property type="match status" value="1"/>
</dbReference>
<comment type="similarity">
    <text evidence="2">Belongs to the YkuD family.</text>
</comment>
<dbReference type="PROSITE" id="PS51257">
    <property type="entry name" value="PROKAR_LIPOPROTEIN"/>
    <property type="match status" value="1"/>
</dbReference>
<dbReference type="EMBL" id="FRDF01000001">
    <property type="protein sequence ID" value="SHN48336.1"/>
    <property type="molecule type" value="Genomic_DNA"/>
</dbReference>
<keyword evidence="11" id="KW-1185">Reference proteome</keyword>